<evidence type="ECO:0000256" key="2">
    <source>
        <dbReference type="ARBA" id="ARBA00008064"/>
    </source>
</evidence>
<evidence type="ECO:0000256" key="7">
    <source>
        <dbReference type="ARBA" id="ARBA00022729"/>
    </source>
</evidence>
<evidence type="ECO:0000256" key="6">
    <source>
        <dbReference type="ARBA" id="ARBA00022692"/>
    </source>
</evidence>
<evidence type="ECO:0000256" key="10">
    <source>
        <dbReference type="RuleBase" id="RU003884"/>
    </source>
</evidence>
<dbReference type="InterPro" id="IPR037224">
    <property type="entry name" value="PapC_N_sf"/>
</dbReference>
<dbReference type="STRING" id="199310.c1242"/>
<keyword evidence="5 10" id="KW-1029">Fimbrium biogenesis</keyword>
<dbReference type="EMBL" id="AE014075">
    <property type="protein sequence ID" value="AAN79699.1"/>
    <property type="molecule type" value="Genomic_DNA"/>
</dbReference>
<dbReference type="Pfam" id="PF00577">
    <property type="entry name" value="Usher"/>
    <property type="match status" value="1"/>
</dbReference>
<keyword evidence="6 10" id="KW-0812">Transmembrane</keyword>
<dbReference type="AlphaFoldDB" id="A0A0H2V6Z7"/>
<keyword evidence="4" id="KW-1134">Transmembrane beta strand</keyword>
<dbReference type="GO" id="GO:0015473">
    <property type="term" value="F:fimbrial usher porin activity"/>
    <property type="evidence" value="ECO:0007669"/>
    <property type="project" value="InterPro"/>
</dbReference>
<evidence type="ECO:0000313" key="13">
    <source>
        <dbReference type="EMBL" id="AAN79699.1"/>
    </source>
</evidence>
<dbReference type="PANTHER" id="PTHR30451">
    <property type="entry name" value="OUTER MEMBRANE USHER PROTEIN"/>
    <property type="match status" value="1"/>
</dbReference>
<dbReference type="KEGG" id="ecc:c1242"/>
<evidence type="ECO:0000313" key="14">
    <source>
        <dbReference type="Proteomes" id="UP000001410"/>
    </source>
</evidence>
<dbReference type="SMR" id="A0A0H2V6Z7"/>
<sequence length="892" mass="97888">MCLAADFIFSLSVGADMFFGDGGQLLSDKSLTGSAGGGNNRMKFNILPLAFFIGIIVSPARAELYFNPRFLSDDPDAVADLSAFTQGQELPPGVYRVDIYLNDTYISTRDVQFQMSQDGKQLAPCLSPEHMSAMGVNRYAVPGMERLPADTCTSLNSMIQGATFRFDVGQQRLYLTVPQLYMSNQARGYIAPEYWDNGITAALLNYDFSGNRVRDSYGGTSDYAYLNLKTGLNIGSWRLRDNTSWSYSAGKGYSQNNWQHINTWLERDIVSLRSRLTMGDSYTRGDIFDGVNFRGIQLASDDNMVPDSQRGYAPTIHGISRGTSRISIRQNGYEIYQSTLPPGPFEINDIYPAGSGGDLQVTLQEADGSVQRFNVPWSSVPVLQREGHLKYALSAGEFRSGGHQQDNPRFAEGTLKYGLPAGWTVYGGAWIAERYRAFNLGVGKNMGWLGAVSLDATRANARLPDESRHDGQSYRFLYNKSLTETGTNIQLIGYRYSTRGYFSFADTAWKKMSGYSVLTQDGVIQIQPKYTDYYNLAYNKRGRVQVSISQQTGESSTLYLSGSHQSYWGTDRTDRQLNAGFNSSVNDISWSLNYSLSRNAWQHETDRILSFDVSIPFSHWMRSDSTSAWRNASARYSQTLEAHGQAASTAGLYGTLLGDNNLGYSIQSGYTRGGYEGSSKTGYASLNYRGGYGNASAGYSHSGGYRQLYYGLSGGILAHANGLTLSQPLGDTLILVRAPGASDTRIENQTGVSTDWRGYAVLPYATDYRENRVALDTNTLADNVDIENTVVSVVPTHGAVVRADYKTRVGVKVLMTLMRNGKAVPFGSVVTARNGGSSIAGENGQVYLSGMPLSGQVSVKWGSQTTDQCTADYKLPKESAGQILSHVTASCR</sequence>
<evidence type="ECO:0000256" key="8">
    <source>
        <dbReference type="ARBA" id="ARBA00023136"/>
    </source>
</evidence>
<gene>
    <name evidence="13" type="primary">focD</name>
    <name evidence="13" type="ordered locus">c1242</name>
</gene>
<dbReference type="Gene3D" id="2.60.40.2070">
    <property type="match status" value="1"/>
</dbReference>
<dbReference type="InterPro" id="IPR043142">
    <property type="entry name" value="PapC-like_C_sf"/>
</dbReference>
<dbReference type="eggNOG" id="COG3188">
    <property type="taxonomic scope" value="Bacteria"/>
</dbReference>
<dbReference type="InterPro" id="IPR025949">
    <property type="entry name" value="PapC-like_C"/>
</dbReference>
<dbReference type="PANTHER" id="PTHR30451:SF21">
    <property type="entry name" value="FIMBRIAL USHER DOMAIN-CONTAINING PROTEIN YDET-RELATED"/>
    <property type="match status" value="1"/>
</dbReference>
<comment type="similarity">
    <text evidence="2 10">Belongs to the fimbrial export usher family.</text>
</comment>
<accession>A0A0H2V6Z7</accession>
<proteinExistence type="inferred from homology"/>
<dbReference type="Pfam" id="PF13954">
    <property type="entry name" value="PapC_N"/>
    <property type="match status" value="1"/>
</dbReference>
<protein>
    <submittedName>
        <fullName evidence="13">F1C fimbrial usher</fullName>
    </submittedName>
</protein>
<dbReference type="GO" id="GO:0009279">
    <property type="term" value="C:cell outer membrane"/>
    <property type="evidence" value="ECO:0007669"/>
    <property type="project" value="UniProtKB-SubCell"/>
</dbReference>
<evidence type="ECO:0000256" key="9">
    <source>
        <dbReference type="ARBA" id="ARBA00023237"/>
    </source>
</evidence>
<keyword evidence="3 10" id="KW-0813">Transport</keyword>
<dbReference type="InterPro" id="IPR042186">
    <property type="entry name" value="FimD_plug_dom"/>
</dbReference>
<dbReference type="SUPFAM" id="SSF141729">
    <property type="entry name" value="FimD N-terminal domain-like"/>
    <property type="match status" value="1"/>
</dbReference>
<dbReference type="FunFam" id="2.60.40.3110:FF:000001">
    <property type="entry name" value="Putative fimbrial outer membrane usher"/>
    <property type="match status" value="1"/>
</dbReference>
<dbReference type="GO" id="GO:0009297">
    <property type="term" value="P:pilus assembly"/>
    <property type="evidence" value="ECO:0007669"/>
    <property type="project" value="InterPro"/>
</dbReference>
<feature type="domain" description="PapC N-terminal" evidence="12">
    <location>
        <begin position="65"/>
        <end position="209"/>
    </location>
</feature>
<evidence type="ECO:0000256" key="5">
    <source>
        <dbReference type="ARBA" id="ARBA00022558"/>
    </source>
</evidence>
<dbReference type="PROSITE" id="PS01151">
    <property type="entry name" value="FIMBRIAL_USHER"/>
    <property type="match status" value="1"/>
</dbReference>
<dbReference type="InterPro" id="IPR000015">
    <property type="entry name" value="Fimb_usher"/>
</dbReference>
<dbReference type="Gene3D" id="2.60.40.2610">
    <property type="entry name" value="Outer membrane usher protein FimD, plug domain"/>
    <property type="match status" value="1"/>
</dbReference>
<keyword evidence="8 10" id="KW-0472">Membrane</keyword>
<evidence type="ECO:0000259" key="12">
    <source>
        <dbReference type="Pfam" id="PF13954"/>
    </source>
</evidence>
<dbReference type="HOGENOM" id="CLU_009120_3_0_6"/>
<dbReference type="Gene3D" id="2.60.40.3110">
    <property type="match status" value="1"/>
</dbReference>
<organism evidence="13 14">
    <name type="scientific">Escherichia coli O6:H1 (strain CFT073 / ATCC 700928 / UPEC)</name>
    <dbReference type="NCBI Taxonomy" id="199310"/>
    <lineage>
        <taxon>Bacteria</taxon>
        <taxon>Pseudomonadati</taxon>
        <taxon>Pseudomonadota</taxon>
        <taxon>Gammaproteobacteria</taxon>
        <taxon>Enterobacterales</taxon>
        <taxon>Enterobacteriaceae</taxon>
        <taxon>Escherichia</taxon>
    </lineage>
</organism>
<keyword evidence="7" id="KW-0732">Signal</keyword>
<dbReference type="InterPro" id="IPR025885">
    <property type="entry name" value="PapC_N"/>
</dbReference>
<keyword evidence="9 10" id="KW-0998">Cell outer membrane</keyword>
<dbReference type="Proteomes" id="UP000001410">
    <property type="component" value="Chromosome"/>
</dbReference>
<evidence type="ECO:0000256" key="1">
    <source>
        <dbReference type="ARBA" id="ARBA00004571"/>
    </source>
</evidence>
<evidence type="ECO:0000259" key="11">
    <source>
        <dbReference type="Pfam" id="PF13953"/>
    </source>
</evidence>
<dbReference type="FunFam" id="2.60.40.2610:FF:000001">
    <property type="entry name" value="Outer membrane fimbrial usher protein"/>
    <property type="match status" value="1"/>
</dbReference>
<evidence type="ECO:0000256" key="3">
    <source>
        <dbReference type="ARBA" id="ARBA00022448"/>
    </source>
</evidence>
<feature type="domain" description="PapC-like C-terminal" evidence="11">
    <location>
        <begin position="814"/>
        <end position="877"/>
    </location>
</feature>
<keyword evidence="14" id="KW-1185">Reference proteome</keyword>
<dbReference type="Pfam" id="PF13953">
    <property type="entry name" value="PapC_C"/>
    <property type="match status" value="1"/>
</dbReference>
<dbReference type="NCBIfam" id="NF011740">
    <property type="entry name" value="PRK15193.1"/>
    <property type="match status" value="1"/>
</dbReference>
<evidence type="ECO:0000256" key="4">
    <source>
        <dbReference type="ARBA" id="ARBA00022452"/>
    </source>
</evidence>
<reference evidence="13 14" key="1">
    <citation type="journal article" date="2002" name="Proc. Natl. Acad. Sci. U.S.A.">
        <title>Extensive mosaic structure revealed by the complete genome sequence of uropathogenic Escherichia coli.</title>
        <authorList>
            <person name="Welch R.A."/>
            <person name="Burland V."/>
            <person name="Plunkett G.III."/>
            <person name="Redford P."/>
            <person name="Roesch P."/>
            <person name="Rasko D."/>
            <person name="Buckles E.L."/>
            <person name="Liou S.R."/>
            <person name="Boutin A."/>
            <person name="Hackett J."/>
            <person name="Stroud D."/>
            <person name="Mayhew G.F."/>
            <person name="Rose D.J."/>
            <person name="Zhou S."/>
            <person name="Schwartz D.C."/>
            <person name="Perna N.T."/>
            <person name="Mobley H.L."/>
            <person name="Donnenberg M.S."/>
            <person name="Blattner F.R."/>
        </authorList>
    </citation>
    <scope>NUCLEOTIDE SEQUENCE [LARGE SCALE GENOMIC DNA]</scope>
    <source>
        <strain evidence="14">CFT073 / ATCC 700928 / UPEC</strain>
    </source>
</reference>
<dbReference type="Gene3D" id="3.10.20.410">
    <property type="match status" value="1"/>
</dbReference>
<dbReference type="InterPro" id="IPR018030">
    <property type="entry name" value="Fimbrial_membr_usher_CS"/>
</dbReference>
<comment type="subcellular location">
    <subcellularLocation>
        <location evidence="1 10">Cell outer membrane</location>
        <topology evidence="1 10">Multi-pass membrane protein</topology>
    </subcellularLocation>
</comment>
<name>A0A0H2V6Z7_ECOL6</name>